<accession>A0ABS7KBU9</accession>
<dbReference type="EMBL" id="JACWFH010000043">
    <property type="protein sequence ID" value="MBY0099685.1"/>
    <property type="molecule type" value="Genomic_DNA"/>
</dbReference>
<sequence>METRLFISIIVLITLVVFFIVYLYDMYKKGKIDENPYSAILLKERTILYFSFFRWKNVKTDHSADGLFPLHKNSTYFWLFIALIHEQIIEMFVLHIYLKKVDPSFANFFSMLHIYSILYIMGDYNWVRNTPILVKENTVEMKIGARRELSFHLRDVSSIQQARLKHDKNGSIIHEQDVFQVTAFPRVLTKLFGISDELKHEIIFNKPITYKGYFGLKKQVSKVHIYIEDSVDFVQMLEMKLTDYEEKQRLVVE</sequence>
<feature type="transmembrane region" description="Helical" evidence="1">
    <location>
        <begin position="6"/>
        <end position="24"/>
    </location>
</feature>
<name>A0ABS7KBU9_9BACI</name>
<evidence type="ECO:0000256" key="1">
    <source>
        <dbReference type="SAM" id="Phobius"/>
    </source>
</evidence>
<keyword evidence="1" id="KW-0472">Membrane</keyword>
<keyword evidence="1" id="KW-1133">Transmembrane helix</keyword>
<feature type="transmembrane region" description="Helical" evidence="1">
    <location>
        <begin position="104"/>
        <end position="122"/>
    </location>
</feature>
<comment type="caution">
    <text evidence="2">The sequence shown here is derived from an EMBL/GenBank/DDBJ whole genome shotgun (WGS) entry which is preliminary data.</text>
</comment>
<gene>
    <name evidence="2" type="ORF">H0185_23440</name>
</gene>
<proteinExistence type="predicted"/>
<dbReference type="Proteomes" id="UP000769780">
    <property type="component" value="Unassembled WGS sequence"/>
</dbReference>
<evidence type="ECO:0000313" key="3">
    <source>
        <dbReference type="Proteomes" id="UP000769780"/>
    </source>
</evidence>
<reference evidence="2 3" key="1">
    <citation type="submission" date="2020-07" db="EMBL/GenBank/DDBJ databases">
        <title>Fungal Genomes of the International Space Station.</title>
        <authorList>
            <person name="Seuylemezian A."/>
            <person name="Singh N.K."/>
            <person name="Wood J."/>
            <person name="Venkateswaran K."/>
        </authorList>
    </citation>
    <scope>NUCLEOTIDE SEQUENCE [LARGE SCALE GENOMIC DNA]</scope>
    <source>
        <strain evidence="2 3">PL-B2</strain>
    </source>
</reference>
<evidence type="ECO:0000313" key="2">
    <source>
        <dbReference type="EMBL" id="MBY0099685.1"/>
    </source>
</evidence>
<protein>
    <submittedName>
        <fullName evidence="2">Uncharacterized protein</fullName>
    </submittedName>
</protein>
<dbReference type="RefSeq" id="WP_221875999.1">
    <property type="nucleotide sequence ID" value="NZ_JACWFH010000043.1"/>
</dbReference>
<keyword evidence="3" id="KW-1185">Reference proteome</keyword>
<keyword evidence="1" id="KW-0812">Transmembrane</keyword>
<organism evidence="2 3">
    <name type="scientific">Mesobacillus maritimus</name>
    <dbReference type="NCBI Taxonomy" id="1643336"/>
    <lineage>
        <taxon>Bacteria</taxon>
        <taxon>Bacillati</taxon>
        <taxon>Bacillota</taxon>
        <taxon>Bacilli</taxon>
        <taxon>Bacillales</taxon>
        <taxon>Bacillaceae</taxon>
        <taxon>Mesobacillus</taxon>
    </lineage>
</organism>
<feature type="transmembrane region" description="Helical" evidence="1">
    <location>
        <begin position="76"/>
        <end position="98"/>
    </location>
</feature>